<evidence type="ECO:0000313" key="7">
    <source>
        <dbReference type="Proteomes" id="UP000472260"/>
    </source>
</evidence>
<dbReference type="Proteomes" id="UP000472260">
    <property type="component" value="Unassembled WGS sequence"/>
</dbReference>
<dbReference type="GO" id="GO:0005634">
    <property type="term" value="C:nucleus"/>
    <property type="evidence" value="ECO:0007669"/>
    <property type="project" value="TreeGrafter"/>
</dbReference>
<comment type="similarity">
    <text evidence="1">Belongs to the ubinuclein family.</text>
</comment>
<name>A0A671LMG3_9TELE</name>
<feature type="region of interest" description="Disordered" evidence="3">
    <location>
        <begin position="16"/>
        <end position="51"/>
    </location>
</feature>
<feature type="compositionally biased region" description="Basic and acidic residues" evidence="3">
    <location>
        <begin position="616"/>
        <end position="627"/>
    </location>
</feature>
<reference evidence="6" key="1">
    <citation type="submission" date="2025-08" db="UniProtKB">
        <authorList>
            <consortium name="Ensembl"/>
        </authorList>
    </citation>
    <scope>IDENTIFICATION</scope>
</reference>
<keyword evidence="7" id="KW-1185">Reference proteome</keyword>
<feature type="compositionally biased region" description="Pro residues" evidence="3">
    <location>
        <begin position="37"/>
        <end position="50"/>
    </location>
</feature>
<evidence type="ECO:0000256" key="3">
    <source>
        <dbReference type="SAM" id="MobiDB-lite"/>
    </source>
</evidence>
<evidence type="ECO:0000256" key="1">
    <source>
        <dbReference type="ARBA" id="ARBA00009911"/>
    </source>
</evidence>
<dbReference type="GO" id="GO:0006325">
    <property type="term" value="P:chromatin organization"/>
    <property type="evidence" value="ECO:0007669"/>
    <property type="project" value="TreeGrafter"/>
</dbReference>
<feature type="domain" description="Hpc2-related" evidence="4">
    <location>
        <begin position="119"/>
        <end position="169"/>
    </location>
</feature>
<evidence type="ECO:0000256" key="2">
    <source>
        <dbReference type="ARBA" id="ARBA00022553"/>
    </source>
</evidence>
<dbReference type="PANTHER" id="PTHR21669:SF28">
    <property type="entry name" value="YEMANUCLEIN"/>
    <property type="match status" value="1"/>
</dbReference>
<feature type="domain" description="Ubinuclein middle" evidence="5">
    <location>
        <begin position="344"/>
        <end position="554"/>
    </location>
</feature>
<dbReference type="InterPro" id="IPR026947">
    <property type="entry name" value="UBN_middle_dom"/>
</dbReference>
<protein>
    <submittedName>
        <fullName evidence="6">Ubinuclein-1-like</fullName>
    </submittedName>
</protein>
<proteinExistence type="inferred from homology"/>
<feature type="compositionally biased region" description="Polar residues" evidence="3">
    <location>
        <begin position="588"/>
        <end position="615"/>
    </location>
</feature>
<gene>
    <name evidence="6" type="primary">ubn1</name>
</gene>
<dbReference type="Pfam" id="PF08729">
    <property type="entry name" value="HUN"/>
    <property type="match status" value="1"/>
</dbReference>
<evidence type="ECO:0000259" key="4">
    <source>
        <dbReference type="Pfam" id="PF08729"/>
    </source>
</evidence>
<dbReference type="AlphaFoldDB" id="A0A671LMG3"/>
<accession>A0A671LMG3</accession>
<dbReference type="Ensembl" id="ENSSANT00000020809.1">
    <property type="protein sequence ID" value="ENSSANP00000019510.1"/>
    <property type="gene ID" value="ENSSANG00000010163.1"/>
</dbReference>
<feature type="region of interest" description="Disordered" evidence="3">
    <location>
        <begin position="556"/>
        <end position="639"/>
    </location>
</feature>
<dbReference type="InterPro" id="IPR014840">
    <property type="entry name" value="HRD"/>
</dbReference>
<reference evidence="6" key="2">
    <citation type="submission" date="2025-09" db="UniProtKB">
        <authorList>
            <consortium name="Ensembl"/>
        </authorList>
    </citation>
    <scope>IDENTIFICATION</scope>
</reference>
<dbReference type="Pfam" id="PF14075">
    <property type="entry name" value="UBN_AB"/>
    <property type="match status" value="1"/>
</dbReference>
<keyword evidence="2" id="KW-0597">Phosphoprotein</keyword>
<feature type="region of interest" description="Disordered" evidence="3">
    <location>
        <begin position="470"/>
        <end position="491"/>
    </location>
</feature>
<evidence type="ECO:0000313" key="6">
    <source>
        <dbReference type="Ensembl" id="ENSSANP00000019510.1"/>
    </source>
</evidence>
<dbReference type="PANTHER" id="PTHR21669">
    <property type="entry name" value="CAPZ-INTERACTING PROTEIN AND RELATED PROTEINS"/>
    <property type="match status" value="1"/>
</dbReference>
<evidence type="ECO:0000259" key="5">
    <source>
        <dbReference type="Pfam" id="PF14075"/>
    </source>
</evidence>
<organism evidence="6 7">
    <name type="scientific">Sinocyclocheilus anshuiensis</name>
    <dbReference type="NCBI Taxonomy" id="1608454"/>
    <lineage>
        <taxon>Eukaryota</taxon>
        <taxon>Metazoa</taxon>
        <taxon>Chordata</taxon>
        <taxon>Craniata</taxon>
        <taxon>Vertebrata</taxon>
        <taxon>Euteleostomi</taxon>
        <taxon>Actinopterygii</taxon>
        <taxon>Neopterygii</taxon>
        <taxon>Teleostei</taxon>
        <taxon>Ostariophysi</taxon>
        <taxon>Cypriniformes</taxon>
        <taxon>Cyprinidae</taxon>
        <taxon>Cyprininae</taxon>
        <taxon>Sinocyclocheilus</taxon>
    </lineage>
</organism>
<sequence length="743" mass="82742">MAAPRRIQFTTLSSNARFPLPTVPNASDQPVKQGLPAPAPAVGSPPPPHPATRVELNLFESDEQRCPEFSYPDLIRAKETAEKKKPQTLDEAVEDKERDELEALAKKFDAKYGGAGKRKKDRLQDLVDMGFGYDESDSFIDNSEAYDELVPACLTTRYGGFYINSGTLQFRPAFDEGEENENDCEDSGFKSKHPLEIIVVFIDFFLNQSSFIVCFLLLLSTPPDKSSAKKKKNKKPLSIDKMLKKFHKEKLQQLQMFNARERDWHALNGTVQAEVQEPPISADPLLTLIGSASADDLLQAVKAAEQDFDLDRLLGEPQNICSPSLEDNGEALVVSVTEKPTSLLPDGLPPTLEQHIKELSQAVKEIEGQNQMEIFSSELNSVLLDVEVNSNQLSGKVRSRIFSYLASQLSCSKGTLVKRAKKLHSLQQDEQLRELLKKLENAVARSMPEQITRFQNHCQAHSEARAAKLEAEKERGIDGSDEEEEERSGKRVFGPRKRFRWNEEIRELLFEIVNLKMIIYDSESPTCSSLEEYLKAFLEADVKPLWPKGWMQSRYTNAAPEDSKNNPEIQGSPALKRKRLSVPVSMQPEATLSTTAKTPSNTQTSTTFSTHPSNQNHKEGNKIENHHTSTQRSPVTAEGAGSVQMMWTRSVMDSDSKRLQTGERATPKLTLVAPPDGAVGDCPSVVQGVARLLTTTSVGDTPVSMAAVSHLKEKCKKKSHIGCFLDVDHIICGIIKILPKYLI</sequence>